<keyword evidence="4 10" id="KW-0812">Transmembrane</keyword>
<comment type="subcellular location">
    <subcellularLocation>
        <location evidence="1">Cell membrane</location>
        <topology evidence="1">Multi-pass membrane protein</topology>
    </subcellularLocation>
</comment>
<dbReference type="GO" id="GO:0005549">
    <property type="term" value="F:odorant binding"/>
    <property type="evidence" value="ECO:0007669"/>
    <property type="project" value="InterPro"/>
</dbReference>
<dbReference type="VEuPathDB" id="VectorBase:GAUT038273"/>
<feature type="transmembrane region" description="Helical" evidence="10">
    <location>
        <begin position="199"/>
        <end position="223"/>
    </location>
</feature>
<evidence type="ECO:0000256" key="1">
    <source>
        <dbReference type="ARBA" id="ARBA00004651"/>
    </source>
</evidence>
<accession>A0A1A9VI71</accession>
<keyword evidence="2" id="KW-1003">Cell membrane</keyword>
<dbReference type="AlphaFoldDB" id="A0A1A9VI71"/>
<keyword evidence="5" id="KW-0552">Olfaction</keyword>
<dbReference type="Proteomes" id="UP000078200">
    <property type="component" value="Unassembled WGS sequence"/>
</dbReference>
<evidence type="ECO:0000256" key="4">
    <source>
        <dbReference type="ARBA" id="ARBA00022692"/>
    </source>
</evidence>
<reference evidence="11" key="1">
    <citation type="submission" date="2020-05" db="UniProtKB">
        <authorList>
            <consortium name="EnsemblMetazoa"/>
        </authorList>
    </citation>
    <scope>IDENTIFICATION</scope>
    <source>
        <strain evidence="11">TTRI</strain>
    </source>
</reference>
<evidence type="ECO:0000313" key="12">
    <source>
        <dbReference type="Proteomes" id="UP000078200"/>
    </source>
</evidence>
<keyword evidence="3" id="KW-0716">Sensory transduction</keyword>
<keyword evidence="6 10" id="KW-1133">Transmembrane helix</keyword>
<evidence type="ECO:0000256" key="8">
    <source>
        <dbReference type="ARBA" id="ARBA00023170"/>
    </source>
</evidence>
<evidence type="ECO:0000256" key="3">
    <source>
        <dbReference type="ARBA" id="ARBA00022606"/>
    </source>
</evidence>
<evidence type="ECO:0000256" key="9">
    <source>
        <dbReference type="ARBA" id="ARBA00023224"/>
    </source>
</evidence>
<dbReference type="STRING" id="7395.A0A1A9VI71"/>
<dbReference type="InterPro" id="IPR004117">
    <property type="entry name" value="7tm6_olfct_rcpt"/>
</dbReference>
<dbReference type="Pfam" id="PF02949">
    <property type="entry name" value="7tm_6"/>
    <property type="match status" value="1"/>
</dbReference>
<feature type="transmembrane region" description="Helical" evidence="10">
    <location>
        <begin position="6"/>
        <end position="23"/>
    </location>
</feature>
<dbReference type="GO" id="GO:0007165">
    <property type="term" value="P:signal transduction"/>
    <property type="evidence" value="ECO:0007669"/>
    <property type="project" value="UniProtKB-KW"/>
</dbReference>
<evidence type="ECO:0000313" key="11">
    <source>
        <dbReference type="EnsemblMetazoa" id="GAUT038273-PA"/>
    </source>
</evidence>
<feature type="transmembrane region" description="Helical" evidence="10">
    <location>
        <begin position="44"/>
        <end position="67"/>
    </location>
</feature>
<evidence type="ECO:0000256" key="7">
    <source>
        <dbReference type="ARBA" id="ARBA00023136"/>
    </source>
</evidence>
<keyword evidence="8" id="KW-0675">Receptor</keyword>
<keyword evidence="7 10" id="KW-0472">Membrane</keyword>
<proteinExistence type="predicted"/>
<feature type="transmembrane region" description="Helical" evidence="10">
    <location>
        <begin position="79"/>
        <end position="100"/>
    </location>
</feature>
<evidence type="ECO:0000256" key="5">
    <source>
        <dbReference type="ARBA" id="ARBA00022725"/>
    </source>
</evidence>
<keyword evidence="9" id="KW-0807">Transducer</keyword>
<keyword evidence="12" id="KW-1185">Reference proteome</keyword>
<sequence>MVRNSGAKPMVVLDFFKVTFWVFQKFGICLYRTSSEKGAPASEAIAFASSMAQIGCYSILVPLFFIKTTPTTAAEFSDALTPLILFLTSIVRIMSILVNIKRIRTLVGVLEKYFPQNMEEQKKFEGEINHKKLIRVTKALSICISLACILFTLGPLFHFAVAYYSIGDEAKFDYGMPYPIWYPFKVNTPGIQVDVTNDIFNISVFISFFSSIAQLCSIGMNVLTESQPYHLVKQNFLLGSSLCDLYYVCKYADDMKTSVITPTLFTILK</sequence>
<evidence type="ECO:0008006" key="13">
    <source>
        <dbReference type="Google" id="ProtNLM"/>
    </source>
</evidence>
<dbReference type="GO" id="GO:0005886">
    <property type="term" value="C:plasma membrane"/>
    <property type="evidence" value="ECO:0007669"/>
    <property type="project" value="UniProtKB-SubCell"/>
</dbReference>
<evidence type="ECO:0000256" key="6">
    <source>
        <dbReference type="ARBA" id="ARBA00022989"/>
    </source>
</evidence>
<name>A0A1A9VI71_GLOAU</name>
<evidence type="ECO:0000256" key="2">
    <source>
        <dbReference type="ARBA" id="ARBA00022475"/>
    </source>
</evidence>
<feature type="transmembrane region" description="Helical" evidence="10">
    <location>
        <begin position="139"/>
        <end position="166"/>
    </location>
</feature>
<protein>
    <recommendedName>
        <fullName evidence="13">Odorant receptor</fullName>
    </recommendedName>
</protein>
<dbReference type="EnsemblMetazoa" id="GAUT038273-RA">
    <property type="protein sequence ID" value="GAUT038273-PA"/>
    <property type="gene ID" value="GAUT038273"/>
</dbReference>
<dbReference type="GO" id="GO:0004984">
    <property type="term" value="F:olfactory receptor activity"/>
    <property type="evidence" value="ECO:0007669"/>
    <property type="project" value="InterPro"/>
</dbReference>
<evidence type="ECO:0000256" key="10">
    <source>
        <dbReference type="SAM" id="Phobius"/>
    </source>
</evidence>
<organism evidence="11 12">
    <name type="scientific">Glossina austeni</name>
    <name type="common">Savannah tsetse fly</name>
    <dbReference type="NCBI Taxonomy" id="7395"/>
    <lineage>
        <taxon>Eukaryota</taxon>
        <taxon>Metazoa</taxon>
        <taxon>Ecdysozoa</taxon>
        <taxon>Arthropoda</taxon>
        <taxon>Hexapoda</taxon>
        <taxon>Insecta</taxon>
        <taxon>Pterygota</taxon>
        <taxon>Neoptera</taxon>
        <taxon>Endopterygota</taxon>
        <taxon>Diptera</taxon>
        <taxon>Brachycera</taxon>
        <taxon>Muscomorpha</taxon>
        <taxon>Hippoboscoidea</taxon>
        <taxon>Glossinidae</taxon>
        <taxon>Glossina</taxon>
    </lineage>
</organism>